<evidence type="ECO:0000313" key="1">
    <source>
        <dbReference type="EMBL" id="APR52020.1"/>
    </source>
</evidence>
<keyword evidence="3" id="KW-1185">Reference proteome</keyword>
<dbReference type="KEGG" id="skr:BRX40_05830"/>
<accession>A0A1L6J8Y0</accession>
<dbReference type="STRING" id="93064.BRX40_05830"/>
<dbReference type="GeneID" id="44132071"/>
<dbReference type="Proteomes" id="UP000286681">
    <property type="component" value="Unassembled WGS sequence"/>
</dbReference>
<dbReference type="EMBL" id="CP018820">
    <property type="protein sequence ID" value="APR52020.1"/>
    <property type="molecule type" value="Genomic_DNA"/>
</dbReference>
<evidence type="ECO:0000313" key="4">
    <source>
        <dbReference type="Proteomes" id="UP000286681"/>
    </source>
</evidence>
<name>A0A1L6J8Y0_9SPHN</name>
<dbReference type="RefSeq" id="WP_075150991.1">
    <property type="nucleotide sequence ID" value="NZ_CP018820.1"/>
</dbReference>
<evidence type="ECO:0000313" key="2">
    <source>
        <dbReference type="EMBL" id="RSV07947.1"/>
    </source>
</evidence>
<proteinExistence type="predicted"/>
<dbReference type="EMBL" id="QQWO01000001">
    <property type="protein sequence ID" value="RSV07947.1"/>
    <property type="molecule type" value="Genomic_DNA"/>
</dbReference>
<gene>
    <name evidence="1" type="ORF">BRX40_05830</name>
    <name evidence="2" type="ORF">CA257_00185</name>
</gene>
<sequence>MTPIELATRALIDELHRQGKMRGVAVEDNGTTAQVDGSFPVEPLVRAVVAAIREPTVDMTVIGGNRKHLGSGDMWRAMADQILEGP</sequence>
<protein>
    <submittedName>
        <fullName evidence="1">Uncharacterized protein</fullName>
    </submittedName>
</protein>
<evidence type="ECO:0000313" key="3">
    <source>
        <dbReference type="Proteomes" id="UP000185161"/>
    </source>
</evidence>
<reference evidence="1" key="1">
    <citation type="submission" date="2016-12" db="EMBL/GenBank/DDBJ databases">
        <title>Whole genome sequencing of Sphingomonas koreensis.</title>
        <authorList>
            <person name="Conlan S."/>
            <person name="Thomas P.J."/>
            <person name="Mullikin J."/>
            <person name="Palmore T.N."/>
            <person name="Frank K.M."/>
            <person name="Segre J.A."/>
        </authorList>
    </citation>
    <scope>NUCLEOTIDE SEQUENCE</scope>
    <source>
        <strain evidence="1">ABOJV</strain>
    </source>
</reference>
<dbReference type="Proteomes" id="UP000185161">
    <property type="component" value="Chromosome"/>
</dbReference>
<organism evidence="1 3">
    <name type="scientific">Sphingomonas koreensis</name>
    <dbReference type="NCBI Taxonomy" id="93064"/>
    <lineage>
        <taxon>Bacteria</taxon>
        <taxon>Pseudomonadati</taxon>
        <taxon>Pseudomonadota</taxon>
        <taxon>Alphaproteobacteria</taxon>
        <taxon>Sphingomonadales</taxon>
        <taxon>Sphingomonadaceae</taxon>
        <taxon>Sphingomonas</taxon>
    </lineage>
</organism>
<reference evidence="2 4" key="3">
    <citation type="submission" date="2018-07" db="EMBL/GenBank/DDBJ databases">
        <title>Genomic and Epidemiologic Investigation of an Indolent Hospital Outbreak.</title>
        <authorList>
            <person name="Johnson R.C."/>
            <person name="Deming C."/>
            <person name="Conlan S."/>
            <person name="Zellmer C.J."/>
            <person name="Michelin A.V."/>
            <person name="Lee-Lin S."/>
            <person name="Thomas P.J."/>
            <person name="Park M."/>
            <person name="Weingarten R.A."/>
            <person name="Less J."/>
            <person name="Dekker J.P."/>
            <person name="Frank K.M."/>
            <person name="Musser K.A."/>
            <person name="Mcquiston J.R."/>
            <person name="Henderson D.K."/>
            <person name="Lau A.F."/>
            <person name="Palmore T.N."/>
            <person name="Segre J.A."/>
        </authorList>
    </citation>
    <scope>NUCLEOTIDE SEQUENCE [LARGE SCALE GENOMIC DNA]</scope>
    <source>
        <strain evidence="2 4">SK-NIH.Env10_0317</strain>
    </source>
</reference>
<dbReference type="OrthoDB" id="8421424at2"/>
<dbReference type="AlphaFoldDB" id="A0A1L6J8Y0"/>
<reference evidence="3" key="2">
    <citation type="submission" date="2016-12" db="EMBL/GenBank/DDBJ databases">
        <title>Whole genome sequencing of Sphingomonas sp. ABOJV.</title>
        <authorList>
            <person name="Conlan S."/>
            <person name="Thomas P.J."/>
            <person name="Mullikin J."/>
            <person name="Palmore T.N."/>
            <person name="Frank K.M."/>
            <person name="Segre J.A."/>
        </authorList>
    </citation>
    <scope>NUCLEOTIDE SEQUENCE [LARGE SCALE GENOMIC DNA]</scope>
    <source>
        <strain evidence="3">ABOJV</strain>
    </source>
</reference>